<evidence type="ECO:0000256" key="1">
    <source>
        <dbReference type="ARBA" id="ARBA00010679"/>
    </source>
</evidence>
<evidence type="ECO:0000313" key="11">
    <source>
        <dbReference type="EMBL" id="MCC2137132.1"/>
    </source>
</evidence>
<comment type="caution">
    <text evidence="11">The sequence shown here is derived from an EMBL/GenBank/DDBJ whole genome shotgun (WGS) entry which is preliminary data.</text>
</comment>
<evidence type="ECO:0000259" key="10">
    <source>
        <dbReference type="SMART" id="SM00478"/>
    </source>
</evidence>
<dbReference type="InterPro" id="IPR003265">
    <property type="entry name" value="HhH-GPD_domain"/>
</dbReference>
<dbReference type="InterPro" id="IPR052054">
    <property type="entry name" value="Oxidative_DNA_repair_enzyme"/>
</dbReference>
<dbReference type="Pfam" id="PF00730">
    <property type="entry name" value="HhH-GPD"/>
    <property type="match status" value="1"/>
</dbReference>
<evidence type="ECO:0000256" key="4">
    <source>
        <dbReference type="ARBA" id="ARBA00022801"/>
    </source>
</evidence>
<proteinExistence type="inferred from homology"/>
<name>A0AAE3DIY6_9FIRM</name>
<dbReference type="PANTHER" id="PTHR10242">
    <property type="entry name" value="8-OXOGUANINE DNA GLYCOSYLASE"/>
    <property type="match status" value="1"/>
</dbReference>
<gene>
    <name evidence="11" type="ORF">LKD31_08895</name>
</gene>
<evidence type="ECO:0000256" key="6">
    <source>
        <dbReference type="ARBA" id="ARBA00023239"/>
    </source>
</evidence>
<feature type="domain" description="HhH-GPD" evidence="10">
    <location>
        <begin position="118"/>
        <end position="269"/>
    </location>
</feature>
<sequence>MRFTPPDGVLNLAQTLDCGQSFRFYPVTLENNIPAWRGVAFSRGLTVYQDENNDLVLDCTEQEFRDIWFDYFDFNTDYKKSREVLSALHPALKEAAEFAGGIRILKQEPFEALCSFIISQNNNIPRIKGIIERLCLHFGEPFLYHNETRYAFPTPKKLASCTPEDLAPLRAGFRAKYLIDAAKRIASGEIDLESVRKMPLPDAKAKLQTISGVGPKVADCALLYGLHRTECFPMDVWMKRAVSLLPRLSPADFSENAGIAQQYLFHYVRMHPELFK</sequence>
<dbReference type="SUPFAM" id="SSF48150">
    <property type="entry name" value="DNA-glycosylase"/>
    <property type="match status" value="1"/>
</dbReference>
<protein>
    <recommendedName>
        <fullName evidence="2">DNA-(apurinic or apyrimidinic site) lyase</fullName>
        <ecNumber evidence="2">4.2.99.18</ecNumber>
    </recommendedName>
</protein>
<keyword evidence="3" id="KW-0227">DNA damage</keyword>
<comment type="catalytic activity">
    <reaction evidence="9">
        <text>2'-deoxyribonucleotide-(2'-deoxyribose 5'-phosphate)-2'-deoxyribonucleotide-DNA = a 3'-end 2'-deoxyribonucleotide-(2,3-dehydro-2,3-deoxyribose 5'-phosphate)-DNA + a 5'-end 5'-phospho-2'-deoxyribonucleoside-DNA + H(+)</text>
        <dbReference type="Rhea" id="RHEA:66592"/>
        <dbReference type="Rhea" id="RHEA-COMP:13180"/>
        <dbReference type="Rhea" id="RHEA-COMP:16897"/>
        <dbReference type="Rhea" id="RHEA-COMP:17067"/>
        <dbReference type="ChEBI" id="CHEBI:15378"/>
        <dbReference type="ChEBI" id="CHEBI:136412"/>
        <dbReference type="ChEBI" id="CHEBI:157695"/>
        <dbReference type="ChEBI" id="CHEBI:167181"/>
        <dbReference type="EC" id="4.2.99.18"/>
    </reaction>
</comment>
<dbReference type="Gene3D" id="3.30.310.260">
    <property type="match status" value="1"/>
</dbReference>
<evidence type="ECO:0000256" key="9">
    <source>
        <dbReference type="ARBA" id="ARBA00044632"/>
    </source>
</evidence>
<dbReference type="InterPro" id="IPR012904">
    <property type="entry name" value="OGG_N"/>
</dbReference>
<dbReference type="AlphaFoldDB" id="A0AAE3DIY6"/>
<dbReference type="GO" id="GO:0006284">
    <property type="term" value="P:base-excision repair"/>
    <property type="evidence" value="ECO:0007669"/>
    <property type="project" value="InterPro"/>
</dbReference>
<dbReference type="InterPro" id="IPR023170">
    <property type="entry name" value="HhH_base_excis_C"/>
</dbReference>
<keyword evidence="6" id="KW-0456">Lyase</keyword>
<accession>A0AAE3DIY6</accession>
<evidence type="ECO:0000256" key="2">
    <source>
        <dbReference type="ARBA" id="ARBA00012720"/>
    </source>
</evidence>
<keyword evidence="12" id="KW-1185">Reference proteome</keyword>
<evidence type="ECO:0000256" key="5">
    <source>
        <dbReference type="ARBA" id="ARBA00023204"/>
    </source>
</evidence>
<evidence type="ECO:0000313" key="12">
    <source>
        <dbReference type="Proteomes" id="UP001199424"/>
    </source>
</evidence>
<reference evidence="11" key="1">
    <citation type="submission" date="2021-10" db="EMBL/GenBank/DDBJ databases">
        <title>Anaerobic single-cell dispensing facilitates the cultivation of human gut bacteria.</title>
        <authorList>
            <person name="Afrizal A."/>
        </authorList>
    </citation>
    <scope>NUCLEOTIDE SEQUENCE</scope>
    <source>
        <strain evidence="11">CLA-AA-H250</strain>
    </source>
</reference>
<keyword evidence="4" id="KW-0378">Hydrolase</keyword>
<evidence type="ECO:0000256" key="7">
    <source>
        <dbReference type="ARBA" id="ARBA00023268"/>
    </source>
</evidence>
<organism evidence="11 12">
    <name type="scientific">Hominenteromicrobium mulieris</name>
    <dbReference type="NCBI Taxonomy" id="2885357"/>
    <lineage>
        <taxon>Bacteria</taxon>
        <taxon>Bacillati</taxon>
        <taxon>Bacillota</taxon>
        <taxon>Clostridia</taxon>
        <taxon>Eubacteriales</taxon>
        <taxon>Oscillospiraceae</taxon>
        <taxon>Hominenteromicrobium</taxon>
    </lineage>
</organism>
<dbReference type="Proteomes" id="UP001199424">
    <property type="component" value="Unassembled WGS sequence"/>
</dbReference>
<dbReference type="GO" id="GO:0006289">
    <property type="term" value="P:nucleotide-excision repair"/>
    <property type="evidence" value="ECO:0007669"/>
    <property type="project" value="InterPro"/>
</dbReference>
<dbReference type="GO" id="GO:0008534">
    <property type="term" value="F:oxidized purine nucleobase lesion DNA N-glycosylase activity"/>
    <property type="evidence" value="ECO:0007669"/>
    <property type="project" value="InterPro"/>
</dbReference>
<keyword evidence="7" id="KW-0511">Multifunctional enzyme</keyword>
<dbReference type="Gene3D" id="1.10.340.30">
    <property type="entry name" value="Hypothetical protein, domain 2"/>
    <property type="match status" value="1"/>
</dbReference>
<evidence type="ECO:0000256" key="8">
    <source>
        <dbReference type="ARBA" id="ARBA00023295"/>
    </source>
</evidence>
<dbReference type="SUPFAM" id="SSF55945">
    <property type="entry name" value="TATA-box binding protein-like"/>
    <property type="match status" value="1"/>
</dbReference>
<dbReference type="GO" id="GO:0003684">
    <property type="term" value="F:damaged DNA binding"/>
    <property type="evidence" value="ECO:0007669"/>
    <property type="project" value="InterPro"/>
</dbReference>
<dbReference type="CDD" id="cd00056">
    <property type="entry name" value="ENDO3c"/>
    <property type="match status" value="1"/>
</dbReference>
<dbReference type="GO" id="GO:0140078">
    <property type="term" value="F:class I DNA-(apurinic or apyrimidinic site) endonuclease activity"/>
    <property type="evidence" value="ECO:0007669"/>
    <property type="project" value="UniProtKB-EC"/>
</dbReference>
<dbReference type="EMBL" id="JAJEQC010000008">
    <property type="protein sequence ID" value="MCC2137132.1"/>
    <property type="molecule type" value="Genomic_DNA"/>
</dbReference>
<dbReference type="InterPro" id="IPR011257">
    <property type="entry name" value="DNA_glycosylase"/>
</dbReference>
<dbReference type="RefSeq" id="WP_308449513.1">
    <property type="nucleotide sequence ID" value="NZ_JAJEQC010000008.1"/>
</dbReference>
<keyword evidence="8" id="KW-0326">Glycosidase</keyword>
<dbReference type="PANTHER" id="PTHR10242:SF2">
    <property type="entry name" value="N-GLYCOSYLASE_DNA LYASE"/>
    <property type="match status" value="1"/>
</dbReference>
<dbReference type="EC" id="4.2.99.18" evidence="2"/>
<keyword evidence="5" id="KW-0234">DNA repair</keyword>
<comment type="similarity">
    <text evidence="1">Belongs to the type-1 OGG1 family.</text>
</comment>
<evidence type="ECO:0000256" key="3">
    <source>
        <dbReference type="ARBA" id="ARBA00022763"/>
    </source>
</evidence>
<dbReference type="Gene3D" id="1.10.1670.10">
    <property type="entry name" value="Helix-hairpin-Helix base-excision DNA repair enzymes (C-terminal)"/>
    <property type="match status" value="1"/>
</dbReference>
<dbReference type="Pfam" id="PF07934">
    <property type="entry name" value="OGG_N"/>
    <property type="match status" value="1"/>
</dbReference>
<dbReference type="SMART" id="SM00478">
    <property type="entry name" value="ENDO3c"/>
    <property type="match status" value="1"/>
</dbReference>